<evidence type="ECO:0000313" key="1">
    <source>
        <dbReference type="Ensembl" id="ENSLCNP00005024029.1"/>
    </source>
</evidence>
<dbReference type="SUPFAM" id="SSF52540">
    <property type="entry name" value="P-loop containing nucleoside triphosphate hydrolases"/>
    <property type="match status" value="1"/>
</dbReference>
<organism evidence="1 2">
    <name type="scientific">Lynx canadensis</name>
    <name type="common">Canada lynx</name>
    <name type="synonym">Felis canadensis</name>
    <dbReference type="NCBI Taxonomy" id="61383"/>
    <lineage>
        <taxon>Eukaryota</taxon>
        <taxon>Metazoa</taxon>
        <taxon>Chordata</taxon>
        <taxon>Craniata</taxon>
        <taxon>Vertebrata</taxon>
        <taxon>Euteleostomi</taxon>
        <taxon>Mammalia</taxon>
        <taxon>Eutheria</taxon>
        <taxon>Laurasiatheria</taxon>
        <taxon>Carnivora</taxon>
        <taxon>Feliformia</taxon>
        <taxon>Felidae</taxon>
        <taxon>Felinae</taxon>
        <taxon>Lynx</taxon>
    </lineage>
</organism>
<evidence type="ECO:0000313" key="2">
    <source>
        <dbReference type="Proteomes" id="UP000472241"/>
    </source>
</evidence>
<dbReference type="AlphaFoldDB" id="A0A667HVL0"/>
<protein>
    <recommendedName>
        <fullName evidence="3">Nucleoside-diphosphate kinase</fullName>
    </recommendedName>
</protein>
<dbReference type="Gene3D" id="3.40.50.300">
    <property type="entry name" value="P-loop containing nucleotide triphosphate hydrolases"/>
    <property type="match status" value="1"/>
</dbReference>
<dbReference type="Pfam" id="PF13207">
    <property type="entry name" value="AAA_17"/>
    <property type="match status" value="1"/>
</dbReference>
<keyword evidence="2" id="KW-1185">Reference proteome</keyword>
<accession>A0A667HVL0</accession>
<dbReference type="InterPro" id="IPR027417">
    <property type="entry name" value="P-loop_NTPase"/>
</dbReference>
<dbReference type="Proteomes" id="UP000472241">
    <property type="component" value="Unplaced"/>
</dbReference>
<reference evidence="1" key="1">
    <citation type="submission" date="2025-08" db="UniProtKB">
        <authorList>
            <consortium name="Ensembl"/>
        </authorList>
    </citation>
    <scope>IDENTIFICATION</scope>
</reference>
<sequence length="73" mass="7668">TCSRIRHTLSCGHSHLSACWLLQASDPLPTSSLGPPDILKSALTVFVMGGPGCGKGTQCKNVATKYGHPCIYP</sequence>
<reference evidence="1" key="2">
    <citation type="submission" date="2025-09" db="UniProtKB">
        <authorList>
            <consortium name="Ensembl"/>
        </authorList>
    </citation>
    <scope>IDENTIFICATION</scope>
</reference>
<evidence type="ECO:0008006" key="3">
    <source>
        <dbReference type="Google" id="ProtNLM"/>
    </source>
</evidence>
<name>A0A667HVL0_LYNCA</name>
<dbReference type="Ensembl" id="ENSLCNT00005026844.1">
    <property type="protein sequence ID" value="ENSLCNP00005024029.1"/>
    <property type="gene ID" value="ENSLCNG00005015622.1"/>
</dbReference>
<proteinExistence type="predicted"/>